<accession>A0A847RTL6</accession>
<feature type="transmembrane region" description="Helical" evidence="1">
    <location>
        <begin position="129"/>
        <end position="147"/>
    </location>
</feature>
<evidence type="ECO:0000313" key="3">
    <source>
        <dbReference type="EMBL" id="NLR64208.1"/>
    </source>
</evidence>
<dbReference type="Proteomes" id="UP000570474">
    <property type="component" value="Unassembled WGS sequence"/>
</dbReference>
<dbReference type="SUPFAM" id="SSF53597">
    <property type="entry name" value="Dihydrofolate reductase-like"/>
    <property type="match status" value="1"/>
</dbReference>
<evidence type="ECO:0000259" key="2">
    <source>
        <dbReference type="Pfam" id="PF01872"/>
    </source>
</evidence>
<reference evidence="3 4" key="1">
    <citation type="submission" date="2020-04" db="EMBL/GenBank/DDBJ databases">
        <authorList>
            <person name="Yin C."/>
        </authorList>
    </citation>
    <scope>NUCLEOTIDE SEQUENCE [LARGE SCALE GENOMIC DNA]</scope>
    <source>
        <strain evidence="3 4">Ae27</strain>
    </source>
</reference>
<organism evidence="3 4">
    <name type="scientific">Chitinophaga varians</name>
    <dbReference type="NCBI Taxonomy" id="2202339"/>
    <lineage>
        <taxon>Bacteria</taxon>
        <taxon>Pseudomonadati</taxon>
        <taxon>Bacteroidota</taxon>
        <taxon>Chitinophagia</taxon>
        <taxon>Chitinophagales</taxon>
        <taxon>Chitinophagaceae</taxon>
        <taxon>Chitinophaga</taxon>
    </lineage>
</organism>
<keyword evidence="1" id="KW-0472">Membrane</keyword>
<dbReference type="Pfam" id="PF01872">
    <property type="entry name" value="RibD_C"/>
    <property type="match status" value="1"/>
</dbReference>
<dbReference type="InterPro" id="IPR002734">
    <property type="entry name" value="RibDG_C"/>
</dbReference>
<comment type="caution">
    <text evidence="3">The sequence shown here is derived from an EMBL/GenBank/DDBJ whole genome shotgun (WGS) entry which is preliminary data.</text>
</comment>
<keyword evidence="4" id="KW-1185">Reference proteome</keyword>
<sequence length="196" mass="21251">MRKLILQMQLSVDGFAAAADGSGSWMVWSYGDNWTWDPALQDYHTALIASADEILLSRKMAEEGFIGHWEKMAGQVNNPQAVFAGHIRDAGKVVFTHTLDQSNWPNTVLAKGDLTAEVKALKKKQGKNMIVFGGVSFVSALIAAGLIDEYHLIINPAAIGRGMPVFDKVQGVLGLSLVNTTAYPSGIVVLQYRYAG</sequence>
<protein>
    <submittedName>
        <fullName evidence="3">Dihydrofolate reductase family protein</fullName>
    </submittedName>
</protein>
<dbReference type="EMBL" id="JABAIA010000001">
    <property type="protein sequence ID" value="NLR64208.1"/>
    <property type="molecule type" value="Genomic_DNA"/>
</dbReference>
<dbReference type="GO" id="GO:0008703">
    <property type="term" value="F:5-amino-6-(5-phosphoribosylamino)uracil reductase activity"/>
    <property type="evidence" value="ECO:0007669"/>
    <property type="project" value="InterPro"/>
</dbReference>
<keyword evidence="1" id="KW-1133">Transmembrane helix</keyword>
<feature type="domain" description="Bacterial bifunctional deaminase-reductase C-terminal" evidence="2">
    <location>
        <begin position="2"/>
        <end position="189"/>
    </location>
</feature>
<gene>
    <name evidence="3" type="ORF">HGH92_07810</name>
</gene>
<dbReference type="PANTHER" id="PTHR38011:SF11">
    <property type="entry name" value="2,5-DIAMINO-6-RIBOSYLAMINO-4(3H)-PYRIMIDINONE 5'-PHOSPHATE REDUCTASE"/>
    <property type="match status" value="1"/>
</dbReference>
<dbReference type="AlphaFoldDB" id="A0A847RTL6"/>
<proteinExistence type="predicted"/>
<dbReference type="Gene3D" id="3.40.430.10">
    <property type="entry name" value="Dihydrofolate Reductase, subunit A"/>
    <property type="match status" value="1"/>
</dbReference>
<name>A0A847RTL6_9BACT</name>
<dbReference type="RefSeq" id="WP_168870160.1">
    <property type="nucleotide sequence ID" value="NZ_JABAIA010000001.1"/>
</dbReference>
<evidence type="ECO:0000313" key="4">
    <source>
        <dbReference type="Proteomes" id="UP000570474"/>
    </source>
</evidence>
<dbReference type="InterPro" id="IPR024072">
    <property type="entry name" value="DHFR-like_dom_sf"/>
</dbReference>
<keyword evidence="1" id="KW-0812">Transmembrane</keyword>
<dbReference type="PANTHER" id="PTHR38011">
    <property type="entry name" value="DIHYDROFOLATE REDUCTASE FAMILY PROTEIN (AFU_ORTHOLOGUE AFUA_8G06820)"/>
    <property type="match status" value="1"/>
</dbReference>
<dbReference type="GO" id="GO:0009231">
    <property type="term" value="P:riboflavin biosynthetic process"/>
    <property type="evidence" value="ECO:0007669"/>
    <property type="project" value="InterPro"/>
</dbReference>
<dbReference type="InterPro" id="IPR050765">
    <property type="entry name" value="Riboflavin_Biosynth_HTPR"/>
</dbReference>
<evidence type="ECO:0000256" key="1">
    <source>
        <dbReference type="SAM" id="Phobius"/>
    </source>
</evidence>